<comment type="caution">
    <text evidence="2">The sequence shown here is derived from an EMBL/GenBank/DDBJ whole genome shotgun (WGS) entry which is preliminary data.</text>
</comment>
<dbReference type="InterPro" id="IPR005175">
    <property type="entry name" value="PPC_dom"/>
</dbReference>
<proteinExistence type="predicted"/>
<dbReference type="OrthoDB" id="9102708at2"/>
<reference evidence="2 3" key="1">
    <citation type="submission" date="2019-03" db="EMBL/GenBank/DDBJ databases">
        <title>Genomic Encyclopedia of Type Strains, Phase IV (KMG-IV): sequencing the most valuable type-strain genomes for metagenomic binning, comparative biology and taxonomic classification.</title>
        <authorList>
            <person name="Goeker M."/>
        </authorList>
    </citation>
    <scope>NUCLEOTIDE SEQUENCE [LARGE SCALE GENOMIC DNA]</scope>
    <source>
        <strain evidence="2 3">DSM 24591</strain>
    </source>
</reference>
<dbReference type="RefSeq" id="WP_132579902.1">
    <property type="nucleotide sequence ID" value="NZ_SMAJ01000002.1"/>
</dbReference>
<evidence type="ECO:0000313" key="2">
    <source>
        <dbReference type="EMBL" id="TCT10315.1"/>
    </source>
</evidence>
<protein>
    <submittedName>
        <fullName evidence="2">Putative DNA-binding protein with PD1-like motif</fullName>
    </submittedName>
</protein>
<feature type="domain" description="PPC" evidence="1">
    <location>
        <begin position="8"/>
        <end position="131"/>
    </location>
</feature>
<dbReference type="EMBL" id="SMAJ01000002">
    <property type="protein sequence ID" value="TCT10315.1"/>
    <property type="molecule type" value="Genomic_DNA"/>
</dbReference>
<sequence>MESRLIGGRFGRVLAARLLCNDDLVESIEELCVRHDVKNAIVKGALGSLFRTQLEQTAGDTPRTIEVEGFAVELLSLSGNVSTHQNSPAPVANLFGIVADNQGHVFAGKFVRGSSPTCITIEMTVQEWLPD</sequence>
<dbReference type="Proteomes" id="UP000295525">
    <property type="component" value="Unassembled WGS sequence"/>
</dbReference>
<keyword evidence="2" id="KW-0238">DNA-binding</keyword>
<dbReference type="Pfam" id="PF03479">
    <property type="entry name" value="PCC"/>
    <property type="match status" value="1"/>
</dbReference>
<accession>A0A4R3MFE2</accession>
<dbReference type="SUPFAM" id="SSF117856">
    <property type="entry name" value="AF0104/ALDC/Ptd012-like"/>
    <property type="match status" value="1"/>
</dbReference>
<dbReference type="CDD" id="cd11378">
    <property type="entry name" value="DUF296"/>
    <property type="match status" value="1"/>
</dbReference>
<name>A0A4R3MFE2_9BURK</name>
<keyword evidence="3" id="KW-1185">Reference proteome</keyword>
<dbReference type="AlphaFoldDB" id="A0A4R3MFE2"/>
<dbReference type="PROSITE" id="PS51742">
    <property type="entry name" value="PPC"/>
    <property type="match status" value="1"/>
</dbReference>
<evidence type="ECO:0000259" key="1">
    <source>
        <dbReference type="PROSITE" id="PS51742"/>
    </source>
</evidence>
<evidence type="ECO:0000313" key="3">
    <source>
        <dbReference type="Proteomes" id="UP000295525"/>
    </source>
</evidence>
<dbReference type="GO" id="GO:0003677">
    <property type="term" value="F:DNA binding"/>
    <property type="evidence" value="ECO:0007669"/>
    <property type="project" value="UniProtKB-KW"/>
</dbReference>
<dbReference type="Gene3D" id="3.30.1330.80">
    <property type="entry name" value="Hypothetical protein, similar to alpha- acetolactate decarboxylase, domain 2"/>
    <property type="match status" value="1"/>
</dbReference>
<organism evidence="2 3">
    <name type="scientific">Paralcaligenes ureilyticus</name>
    <dbReference type="NCBI Taxonomy" id="627131"/>
    <lineage>
        <taxon>Bacteria</taxon>
        <taxon>Pseudomonadati</taxon>
        <taxon>Pseudomonadota</taxon>
        <taxon>Betaproteobacteria</taxon>
        <taxon>Burkholderiales</taxon>
        <taxon>Alcaligenaceae</taxon>
        <taxon>Paralcaligenes</taxon>
    </lineage>
</organism>
<gene>
    <name evidence="2" type="ORF">EDC26_102271</name>
</gene>